<dbReference type="Pfam" id="PF20684">
    <property type="entry name" value="Fung_rhodopsin"/>
    <property type="match status" value="1"/>
</dbReference>
<dbReference type="InterPro" id="IPR052337">
    <property type="entry name" value="SAT4-like"/>
</dbReference>
<evidence type="ECO:0000256" key="3">
    <source>
        <dbReference type="ARBA" id="ARBA00022989"/>
    </source>
</evidence>
<evidence type="ECO:0000259" key="8">
    <source>
        <dbReference type="Pfam" id="PF20684"/>
    </source>
</evidence>
<evidence type="ECO:0000313" key="10">
    <source>
        <dbReference type="Proteomes" id="UP000824596"/>
    </source>
</evidence>
<keyword evidence="10" id="KW-1185">Reference proteome</keyword>
<feature type="compositionally biased region" description="Polar residues" evidence="6">
    <location>
        <begin position="314"/>
        <end position="325"/>
    </location>
</feature>
<dbReference type="PANTHER" id="PTHR33048:SF2">
    <property type="entry name" value="SRPK"/>
    <property type="match status" value="1"/>
</dbReference>
<comment type="caution">
    <text evidence="9">The sequence shown here is derived from an EMBL/GenBank/DDBJ whole genome shotgun (WGS) entry which is preliminary data.</text>
</comment>
<evidence type="ECO:0000256" key="4">
    <source>
        <dbReference type="ARBA" id="ARBA00023136"/>
    </source>
</evidence>
<protein>
    <recommendedName>
        <fullName evidence="8">Rhodopsin domain-containing protein</fullName>
    </recommendedName>
</protein>
<proteinExistence type="inferred from homology"/>
<feature type="region of interest" description="Disordered" evidence="6">
    <location>
        <begin position="309"/>
        <end position="361"/>
    </location>
</feature>
<dbReference type="RefSeq" id="XP_044717502.1">
    <property type="nucleotide sequence ID" value="XM_044867481.1"/>
</dbReference>
<feature type="domain" description="Rhodopsin" evidence="8">
    <location>
        <begin position="26"/>
        <end position="245"/>
    </location>
</feature>
<evidence type="ECO:0000256" key="6">
    <source>
        <dbReference type="SAM" id="MobiDB-lite"/>
    </source>
</evidence>
<reference evidence="9" key="1">
    <citation type="submission" date="2021-09" db="EMBL/GenBank/DDBJ databases">
        <title>A high-quality genome of the endoparasitic fungus Hirsutella rhossiliensis with a comparison of Hirsutella genomes reveals transposable elements contributing to genome size variation.</title>
        <authorList>
            <person name="Lin R."/>
            <person name="Jiao Y."/>
            <person name="Sun X."/>
            <person name="Ling J."/>
            <person name="Xie B."/>
            <person name="Cheng X."/>
        </authorList>
    </citation>
    <scope>NUCLEOTIDE SEQUENCE</scope>
    <source>
        <strain evidence="9">HR02</strain>
    </source>
</reference>
<organism evidence="9 10">
    <name type="scientific">Hirsutella rhossiliensis</name>
    <dbReference type="NCBI Taxonomy" id="111463"/>
    <lineage>
        <taxon>Eukaryota</taxon>
        <taxon>Fungi</taxon>
        <taxon>Dikarya</taxon>
        <taxon>Ascomycota</taxon>
        <taxon>Pezizomycotina</taxon>
        <taxon>Sordariomycetes</taxon>
        <taxon>Hypocreomycetidae</taxon>
        <taxon>Hypocreales</taxon>
        <taxon>Ophiocordycipitaceae</taxon>
        <taxon>Hirsutella</taxon>
    </lineage>
</organism>
<dbReference type="PANTHER" id="PTHR33048">
    <property type="entry name" value="PTH11-LIKE INTEGRAL MEMBRANE PROTEIN (AFU_ORTHOLOGUE AFUA_5G11245)"/>
    <property type="match status" value="1"/>
</dbReference>
<comment type="similarity">
    <text evidence="5">Belongs to the SAT4 family.</text>
</comment>
<evidence type="ECO:0000256" key="1">
    <source>
        <dbReference type="ARBA" id="ARBA00004141"/>
    </source>
</evidence>
<accession>A0A9P8SFF4</accession>
<keyword evidence="4 7" id="KW-0472">Membrane</keyword>
<dbReference type="OrthoDB" id="2988756at2759"/>
<name>A0A9P8SFF4_9HYPO</name>
<feature type="transmembrane region" description="Helical" evidence="7">
    <location>
        <begin position="107"/>
        <end position="129"/>
    </location>
</feature>
<dbReference type="GeneID" id="68358139"/>
<dbReference type="InterPro" id="IPR049326">
    <property type="entry name" value="Rhodopsin_dom_fungi"/>
</dbReference>
<dbReference type="Proteomes" id="UP000824596">
    <property type="component" value="Unassembled WGS sequence"/>
</dbReference>
<keyword evidence="3 7" id="KW-1133">Transmembrane helix</keyword>
<evidence type="ECO:0000313" key="9">
    <source>
        <dbReference type="EMBL" id="KAH0959989.1"/>
    </source>
</evidence>
<feature type="transmembrane region" description="Helical" evidence="7">
    <location>
        <begin position="6"/>
        <end position="29"/>
    </location>
</feature>
<evidence type="ECO:0000256" key="7">
    <source>
        <dbReference type="SAM" id="Phobius"/>
    </source>
</evidence>
<dbReference type="GO" id="GO:0016020">
    <property type="term" value="C:membrane"/>
    <property type="evidence" value="ECO:0007669"/>
    <property type="project" value="UniProtKB-SubCell"/>
</dbReference>
<evidence type="ECO:0000256" key="5">
    <source>
        <dbReference type="ARBA" id="ARBA00038359"/>
    </source>
</evidence>
<gene>
    <name evidence="9" type="ORF">HRG_09010</name>
</gene>
<dbReference type="AlphaFoldDB" id="A0A9P8SFF4"/>
<feature type="transmembrane region" description="Helical" evidence="7">
    <location>
        <begin position="186"/>
        <end position="209"/>
    </location>
</feature>
<evidence type="ECO:0000256" key="2">
    <source>
        <dbReference type="ARBA" id="ARBA00022692"/>
    </source>
</evidence>
<feature type="transmembrane region" description="Helical" evidence="7">
    <location>
        <begin position="141"/>
        <end position="166"/>
    </location>
</feature>
<sequence length="414" mass="44428">MSAPRYAFNAEIFALLAVGLAAVVLRLYLRARAVGGLKGLASDDCLVVLAAVAYGTETALAYVAENEANGLTSSFMDDGTRAAMAPQTGGREHRQRVLGSKLQLGSWASHSIVIWSLKAAVCVLCLRLASTQHRRRRPAALLGLALVGASWLGATLTLLLSCRPMTRMWRLSPAPEPSCQPASSPALIWTYMSLGVATYLYLMAVPAPSLFQTGAPARHKLLTAALLACGFLAGLAAVNRAVVVSVRALFVVAMGWGAELFTYRPDACAQSFRDLRLARKWEAREAFAAMVTANMAIILPCWMEGPSRIRESGDGNQDSPTTPMSQVGRKDGEGAAVETTYVEDGEVASPHTGSGEKDGRGIQRRVEVCVREDDEVYLVKNGNYTGVWSGAHGGRQTRSRYFGDHIHQLAYPGA</sequence>
<comment type="subcellular location">
    <subcellularLocation>
        <location evidence="1">Membrane</location>
        <topology evidence="1">Multi-pass membrane protein</topology>
    </subcellularLocation>
</comment>
<keyword evidence="2 7" id="KW-0812">Transmembrane</keyword>
<dbReference type="EMBL" id="JAIZPD010000011">
    <property type="protein sequence ID" value="KAH0959989.1"/>
    <property type="molecule type" value="Genomic_DNA"/>
</dbReference>
<feature type="transmembrane region" description="Helical" evidence="7">
    <location>
        <begin position="221"/>
        <end position="238"/>
    </location>
</feature>